<dbReference type="InterPro" id="IPR049804">
    <property type="entry name" value="Choice_anch_L"/>
</dbReference>
<evidence type="ECO:0000313" key="3">
    <source>
        <dbReference type="Proteomes" id="UP000198379"/>
    </source>
</evidence>
<dbReference type="InterPro" id="IPR013783">
    <property type="entry name" value="Ig-like_fold"/>
</dbReference>
<dbReference type="InterPro" id="IPR035986">
    <property type="entry name" value="PKD_dom_sf"/>
</dbReference>
<protein>
    <submittedName>
        <fullName evidence="2">Gliding motility-associated C-terminal domain-containing protein</fullName>
    </submittedName>
</protein>
<dbReference type="EMBL" id="FZNY01000001">
    <property type="protein sequence ID" value="SNR40264.1"/>
    <property type="molecule type" value="Genomic_DNA"/>
</dbReference>
<dbReference type="Proteomes" id="UP000198379">
    <property type="component" value="Unassembled WGS sequence"/>
</dbReference>
<sequence length="1520" mass="163568">MRKQLFSFLFASLFSVLGYGQITIDESITAQELVEDVLINSSCAEVSNIESSTGVDFGDVNGISFFSANGSDFPFEEGILLMSGDVQQAPGPNLTTQSNGGWPGDADLEANTTAINTNNASFIEFNFTPFIEQISFDFIMASEEYDQNFECTFSDAFAFILTDVTTGDVQNLAVIPGTTIPIEVTNIRPEVPGQCAAVNEEFFDRYNFLPFNDENAAATNFNGQTVPLTAMADVTPGNPYTIKLVVADQGDSAFDIGVFLEAGSFNIGATDLGDDILVANGNAACEGDTITLNAEDPDAVSYMWFMDGVEIVGETNPTLDVTLPGVYSVVVALSNTDCVIEDEVVVEFITSDDVELGDDIVGCEGDTVTLDTGFADGIASYAWFFNSAILIDELNPTLDVTEAGEYAVTVTFNSGCSFSDTINVSFETAPIIELGDTINSCLENPTTLDATPSNIDPADATYSWTLDGVVIAGETNPTLDITQEGVYEVTVTSGPCVVTDFVTVNALTLLFELGDDFNTCFEETVTLDATPTNVDPAEATYEWSLDGTVIAGETSPMLTITEEGTYDVTVTFGICSDTDTITVTLANPDGSPCTEPEPSDCTTIDAGPDLEVDCDNPCVDLDASIITLPLTDTSSYRIEQIECPNPPTSGDPTNLTMDDTWSGVIDIPFTFNYYQNDYTSLVIGANGQISFDTSLAGGFNDWNIDPGQTIPNNDQATFPFNTIYGAFHDIDPGVNNDPDAINFFVSGDAPYRTFVLNFDMVAQFSCNDLLTSQQIVLYESLNVIEVNIINKPVCATWNDGLATLGIIGNDNTEFAVPPGRNTDDWEGIDESWRFIPDGEVSDDAEFAWLDEDGNVISNDLIFNVCPTETTTYTATLTITNPDGSTTTISDDVTVTANVVDYNVDLGGDEVFCDVNSFEIVPTLTGDVNNPTFLWSTGETTETITVTTTDIYTVEVMVDGCVMMDEVTITFLTSPCTIEADCLVIDFLEDFGTGTERVSTPFTEYTFNPGPGQVNDGEYAIINTSADLNTGWHDNLEDNTPGDINGRALFVNADFNTDEFYRRTVDGLLTDTDYTFSSFITTVYDTDTGICPNDGIPANVTFRVEDSAGATLAEIETGDIPNEADPNWQQFIIGFNSGANTSVQIVLVNNSIGGCGNDLAIDDISLSFSGEEPEIETPADINVCDITVGAIDLTSQISTILNGLDPTDFQITFHTTQLDSEGGVNEIANPSAYTNTTTPETIYVRVERLTDDSCFSVVDFDLISIPPTLDLGGDQIICNDGSFTIVPTLTGNIADITYDWSTGETTDSITVSSSGTVSLTITTIGGCSVTDDIVITVESPIGISLGEDFTTCREFPNTLTAVSEDPNVTYEWFLNGDLITGETSSTLDFVVPETAVGTQEYSVVITSALGCTSSDTVEVSLFDVGNCVISEGISPDDTPGFNDTLDLEFLAARSGIDVLQIYNRLGTLVYEQTDYVNQWRGQTDNGNDLPTGTYFYVLNLETEDSVYGRQATGWIYINRGE</sequence>
<evidence type="ECO:0000313" key="2">
    <source>
        <dbReference type="EMBL" id="SNR40264.1"/>
    </source>
</evidence>
<dbReference type="RefSeq" id="WP_089369923.1">
    <property type="nucleotide sequence ID" value="NZ_BMEP01000002.1"/>
</dbReference>
<feature type="domain" description="PKD/Chitinase" evidence="1">
    <location>
        <begin position="278"/>
        <end position="351"/>
    </location>
</feature>
<feature type="domain" description="PKD/Chitinase" evidence="1">
    <location>
        <begin position="423"/>
        <end position="509"/>
    </location>
</feature>
<dbReference type="SMART" id="SM00089">
    <property type="entry name" value="PKD"/>
    <property type="match status" value="4"/>
</dbReference>
<accession>A0A238W1N1</accession>
<organism evidence="2 3">
    <name type="scientific">Dokdonia pacifica</name>
    <dbReference type="NCBI Taxonomy" id="1627892"/>
    <lineage>
        <taxon>Bacteria</taxon>
        <taxon>Pseudomonadati</taxon>
        <taxon>Bacteroidota</taxon>
        <taxon>Flavobacteriia</taxon>
        <taxon>Flavobacteriales</taxon>
        <taxon>Flavobacteriaceae</taxon>
        <taxon>Dokdonia</taxon>
    </lineage>
</organism>
<dbReference type="SUPFAM" id="SSF49299">
    <property type="entry name" value="PKD domain"/>
    <property type="match status" value="3"/>
</dbReference>
<dbReference type="OrthoDB" id="1488818at2"/>
<dbReference type="NCBIfam" id="NF038133">
    <property type="entry name" value="choice_anch_L"/>
    <property type="match status" value="1"/>
</dbReference>
<gene>
    <name evidence="2" type="ORF">SAMN06265376_101592</name>
</gene>
<feature type="domain" description="PKD/Chitinase" evidence="1">
    <location>
        <begin position="512"/>
        <end position="588"/>
    </location>
</feature>
<feature type="domain" description="PKD/Chitinase" evidence="1">
    <location>
        <begin position="817"/>
        <end position="897"/>
    </location>
</feature>
<proteinExistence type="predicted"/>
<evidence type="ECO:0000259" key="1">
    <source>
        <dbReference type="SMART" id="SM00089"/>
    </source>
</evidence>
<keyword evidence="3" id="KW-1185">Reference proteome</keyword>
<dbReference type="InterPro" id="IPR022409">
    <property type="entry name" value="PKD/Chitinase_dom"/>
</dbReference>
<name>A0A238W1N1_9FLAO</name>
<reference evidence="2 3" key="1">
    <citation type="submission" date="2017-06" db="EMBL/GenBank/DDBJ databases">
        <authorList>
            <person name="Kim H.J."/>
            <person name="Triplett B.A."/>
        </authorList>
    </citation>
    <scope>NUCLEOTIDE SEQUENCE [LARGE SCALE GENOMIC DNA]</scope>
    <source>
        <strain evidence="2 3">DSM 25597</strain>
    </source>
</reference>
<dbReference type="Gene3D" id="2.60.40.10">
    <property type="entry name" value="Immunoglobulins"/>
    <property type="match status" value="4"/>
</dbReference>
<dbReference type="Pfam" id="PF13585">
    <property type="entry name" value="CHU_C"/>
    <property type="match status" value="1"/>
</dbReference>